<dbReference type="NCBIfam" id="TIGR01617">
    <property type="entry name" value="arsC_related"/>
    <property type="match status" value="1"/>
</dbReference>
<gene>
    <name evidence="3" type="ORF">F9K24_19180</name>
</gene>
<organism evidence="3 4">
    <name type="scientific">Leptonema illini</name>
    <dbReference type="NCBI Taxonomy" id="183"/>
    <lineage>
        <taxon>Bacteria</taxon>
        <taxon>Pseudomonadati</taxon>
        <taxon>Spirochaetota</taxon>
        <taxon>Spirochaetia</taxon>
        <taxon>Leptospirales</taxon>
        <taxon>Leptospiraceae</taxon>
        <taxon>Leptonema</taxon>
    </lineage>
</organism>
<dbReference type="Pfam" id="PF03960">
    <property type="entry name" value="ArsC"/>
    <property type="match status" value="1"/>
</dbReference>
<dbReference type="Proteomes" id="UP000460298">
    <property type="component" value="Unassembled WGS sequence"/>
</dbReference>
<dbReference type="EMBL" id="WBUI01000028">
    <property type="protein sequence ID" value="KAB2929631.1"/>
    <property type="molecule type" value="Genomic_DNA"/>
</dbReference>
<evidence type="ECO:0000256" key="2">
    <source>
        <dbReference type="PROSITE-ProRule" id="PRU01282"/>
    </source>
</evidence>
<dbReference type="PANTHER" id="PTHR30041:SF8">
    <property type="entry name" value="PROTEIN YFFB"/>
    <property type="match status" value="1"/>
</dbReference>
<dbReference type="Gene3D" id="3.40.30.10">
    <property type="entry name" value="Glutaredoxin"/>
    <property type="match status" value="1"/>
</dbReference>
<dbReference type="InterPro" id="IPR006660">
    <property type="entry name" value="Arsenate_reductase-like"/>
</dbReference>
<evidence type="ECO:0000313" key="4">
    <source>
        <dbReference type="Proteomes" id="UP000460298"/>
    </source>
</evidence>
<sequence length="127" mass="14295">MGIRLYGYRKCGTSNKAEKLFKDAGLDYEFVDITEKAPTAAFLKKVLKQAVNPDGSRSIPLTKLANPSSTTYRELNMKEKLATLKEDELLALLASHSKMIKRPVVTDGERFTVGLNEELFEKIWIKA</sequence>
<dbReference type="PANTHER" id="PTHR30041">
    <property type="entry name" value="ARSENATE REDUCTASE"/>
    <property type="match status" value="1"/>
</dbReference>
<dbReference type="SUPFAM" id="SSF52833">
    <property type="entry name" value="Thioredoxin-like"/>
    <property type="match status" value="1"/>
</dbReference>
<protein>
    <submittedName>
        <fullName evidence="3">Spx/MgsR family RNA polymerase-binding regulatory protein</fullName>
    </submittedName>
</protein>
<dbReference type="PROSITE" id="PS51353">
    <property type="entry name" value="ARSC"/>
    <property type="match status" value="1"/>
</dbReference>
<dbReference type="InterPro" id="IPR006504">
    <property type="entry name" value="Tscrpt_reg_Spx/MgsR"/>
</dbReference>
<accession>A0A833GYB4</accession>
<reference evidence="3 4" key="1">
    <citation type="submission" date="2019-10" db="EMBL/GenBank/DDBJ databases">
        <title>Extracellular Electron Transfer in a Candidatus Methanoperedens spp. Enrichment Culture.</title>
        <authorList>
            <person name="Berger S."/>
            <person name="Rangel Shaw D."/>
            <person name="Berben T."/>
            <person name="In 'T Zandt M."/>
            <person name="Frank J."/>
            <person name="Reimann J."/>
            <person name="Jetten M.S.M."/>
            <person name="Welte C.U."/>
        </authorList>
    </citation>
    <scope>NUCLEOTIDE SEQUENCE [LARGE SCALE GENOMIC DNA]</scope>
    <source>
        <strain evidence="3">SB12</strain>
    </source>
</reference>
<comment type="similarity">
    <text evidence="1 2">Belongs to the ArsC family.</text>
</comment>
<evidence type="ECO:0000313" key="3">
    <source>
        <dbReference type="EMBL" id="KAB2929631.1"/>
    </source>
</evidence>
<dbReference type="InterPro" id="IPR036249">
    <property type="entry name" value="Thioredoxin-like_sf"/>
</dbReference>
<comment type="caution">
    <text evidence="3">The sequence shown here is derived from an EMBL/GenBank/DDBJ whole genome shotgun (WGS) entry which is preliminary data.</text>
</comment>
<name>A0A833GYB4_9LEPT</name>
<evidence type="ECO:0000256" key="1">
    <source>
        <dbReference type="ARBA" id="ARBA00007198"/>
    </source>
</evidence>
<dbReference type="AlphaFoldDB" id="A0A833GYB4"/>
<proteinExistence type="inferred from homology"/>